<keyword evidence="2" id="KW-0963">Cytoplasm</keyword>
<keyword evidence="4" id="KW-1133">Transmembrane helix</keyword>
<sequence>MDTSLGDTLTEQLEGSAMGEDQVPAIMDPNAALLKMVSQKFMQLFVILVSFVPLIIVAFKPFETMAWEDRVKYARKHFREVGSYMISPVTDTIRYFLGSRFATVPNVPYGVKVTGKTYQKMHVSWKCDYKSFFNVDEYELNVKEMDSERGWRVLHVGDHKQFMVTLLDKDTRYKIRVRTINKKGSSDWSEELHVRTPQTPNAKKGGKGEKYDWHQSSHDVTLMLPVPKDTKAKDIIFDLKTQHIKLAIKAKNEDSNPEILLEGKLFAPVHTEGQFWEFTDHDPRGTAQFVGLRNTEEAMKNKDKKWLYVEIEKAAWGTKMPTWRYIVEGDPEIELSLPDDLDLLGNKQWGNHG</sequence>
<evidence type="ECO:0000313" key="7">
    <source>
        <dbReference type="EMBL" id="KAK3277654.1"/>
    </source>
</evidence>
<evidence type="ECO:0000256" key="1">
    <source>
        <dbReference type="ARBA" id="ARBA00004496"/>
    </source>
</evidence>
<evidence type="ECO:0000256" key="2">
    <source>
        <dbReference type="ARBA" id="ARBA00022490"/>
    </source>
</evidence>
<dbReference type="Gene3D" id="2.60.40.790">
    <property type="match status" value="1"/>
</dbReference>
<dbReference type="InterPro" id="IPR036116">
    <property type="entry name" value="FN3_sf"/>
</dbReference>
<dbReference type="EMBL" id="LGRX02005993">
    <property type="protein sequence ID" value="KAK3277654.1"/>
    <property type="molecule type" value="Genomic_DNA"/>
</dbReference>
<evidence type="ECO:0000259" key="6">
    <source>
        <dbReference type="PROSITE" id="PS51203"/>
    </source>
</evidence>
<proteinExistence type="predicted"/>
<evidence type="ECO:0000313" key="8">
    <source>
        <dbReference type="Proteomes" id="UP001190700"/>
    </source>
</evidence>
<dbReference type="SMART" id="SM00060">
    <property type="entry name" value="FN3"/>
    <property type="match status" value="1"/>
</dbReference>
<dbReference type="PROSITE" id="PS50853">
    <property type="entry name" value="FN3"/>
    <property type="match status" value="1"/>
</dbReference>
<dbReference type="PANTHER" id="PTHR12356:SF3">
    <property type="entry name" value="NUCLEAR MIGRATION PROTEIN NUDC"/>
    <property type="match status" value="1"/>
</dbReference>
<dbReference type="Gene3D" id="2.60.40.10">
    <property type="entry name" value="Immunoglobulins"/>
    <property type="match status" value="1"/>
</dbReference>
<evidence type="ECO:0000256" key="4">
    <source>
        <dbReference type="SAM" id="Phobius"/>
    </source>
</evidence>
<keyword evidence="4" id="KW-0812">Transmembrane</keyword>
<dbReference type="CDD" id="cd00063">
    <property type="entry name" value="FN3"/>
    <property type="match status" value="1"/>
</dbReference>
<dbReference type="Pfam" id="PF00041">
    <property type="entry name" value="fn3"/>
    <property type="match status" value="1"/>
</dbReference>
<comment type="subcellular location">
    <subcellularLocation>
        <location evidence="1">Cytoplasm</location>
    </subcellularLocation>
</comment>
<dbReference type="SUPFAM" id="SSF49764">
    <property type="entry name" value="HSP20-like chaperones"/>
    <property type="match status" value="1"/>
</dbReference>
<comment type="caution">
    <text evidence="7">The sequence shown here is derived from an EMBL/GenBank/DDBJ whole genome shotgun (WGS) entry which is preliminary data.</text>
</comment>
<keyword evidence="8" id="KW-1185">Reference proteome</keyword>
<feature type="domain" description="Fibronectin type-III" evidence="5">
    <location>
        <begin position="107"/>
        <end position="199"/>
    </location>
</feature>
<dbReference type="PROSITE" id="PS51203">
    <property type="entry name" value="CS"/>
    <property type="match status" value="1"/>
</dbReference>
<dbReference type="CDD" id="cd06467">
    <property type="entry name" value="p23_NUDC_like"/>
    <property type="match status" value="1"/>
</dbReference>
<reference evidence="7 8" key="1">
    <citation type="journal article" date="2015" name="Genome Biol. Evol.">
        <title>Comparative Genomics of a Bacterivorous Green Alga Reveals Evolutionary Causalities and Consequences of Phago-Mixotrophic Mode of Nutrition.</title>
        <authorList>
            <person name="Burns J.A."/>
            <person name="Paasch A."/>
            <person name="Narechania A."/>
            <person name="Kim E."/>
        </authorList>
    </citation>
    <scope>NUCLEOTIDE SEQUENCE [LARGE SCALE GENOMIC DNA]</scope>
    <source>
        <strain evidence="7 8">PLY_AMNH</strain>
    </source>
</reference>
<dbReference type="InterPro" id="IPR007052">
    <property type="entry name" value="CS_dom"/>
</dbReference>
<feature type="domain" description="CS" evidence="6">
    <location>
        <begin position="206"/>
        <end position="310"/>
    </location>
</feature>
<dbReference type="GO" id="GO:0006457">
    <property type="term" value="P:protein folding"/>
    <property type="evidence" value="ECO:0007669"/>
    <property type="project" value="TreeGrafter"/>
</dbReference>
<gene>
    <name evidence="7" type="ORF">CYMTET_14352</name>
</gene>
<dbReference type="InterPro" id="IPR013783">
    <property type="entry name" value="Ig-like_fold"/>
</dbReference>
<dbReference type="Proteomes" id="UP001190700">
    <property type="component" value="Unassembled WGS sequence"/>
</dbReference>
<evidence type="ECO:0008006" key="9">
    <source>
        <dbReference type="Google" id="ProtNLM"/>
    </source>
</evidence>
<feature type="transmembrane region" description="Helical" evidence="4">
    <location>
        <begin position="41"/>
        <end position="62"/>
    </location>
</feature>
<dbReference type="PANTHER" id="PTHR12356">
    <property type="entry name" value="NUCLEAR MOVEMENT PROTEIN NUDC"/>
    <property type="match status" value="1"/>
</dbReference>
<dbReference type="Pfam" id="PF04969">
    <property type="entry name" value="CS"/>
    <property type="match status" value="1"/>
</dbReference>
<protein>
    <recommendedName>
        <fullName evidence="9">Fibronectin type-III domain-containing protein</fullName>
    </recommendedName>
</protein>
<dbReference type="InterPro" id="IPR008978">
    <property type="entry name" value="HSP20-like_chaperone"/>
</dbReference>
<dbReference type="InterPro" id="IPR037898">
    <property type="entry name" value="NudC_fam"/>
</dbReference>
<evidence type="ECO:0000259" key="5">
    <source>
        <dbReference type="PROSITE" id="PS50853"/>
    </source>
</evidence>
<dbReference type="SUPFAM" id="SSF49265">
    <property type="entry name" value="Fibronectin type III"/>
    <property type="match status" value="1"/>
</dbReference>
<dbReference type="GO" id="GO:0051082">
    <property type="term" value="F:unfolded protein binding"/>
    <property type="evidence" value="ECO:0007669"/>
    <property type="project" value="TreeGrafter"/>
</dbReference>
<dbReference type="AlphaFoldDB" id="A0AAE0LAG3"/>
<dbReference type="GO" id="GO:0005737">
    <property type="term" value="C:cytoplasm"/>
    <property type="evidence" value="ECO:0007669"/>
    <property type="project" value="UniProtKB-SubCell"/>
</dbReference>
<name>A0AAE0LAG3_9CHLO</name>
<evidence type="ECO:0000256" key="3">
    <source>
        <dbReference type="SAM" id="MobiDB-lite"/>
    </source>
</evidence>
<accession>A0AAE0LAG3</accession>
<organism evidence="7 8">
    <name type="scientific">Cymbomonas tetramitiformis</name>
    <dbReference type="NCBI Taxonomy" id="36881"/>
    <lineage>
        <taxon>Eukaryota</taxon>
        <taxon>Viridiplantae</taxon>
        <taxon>Chlorophyta</taxon>
        <taxon>Pyramimonadophyceae</taxon>
        <taxon>Pyramimonadales</taxon>
        <taxon>Pyramimonadaceae</taxon>
        <taxon>Cymbomonas</taxon>
    </lineage>
</organism>
<feature type="region of interest" description="Disordered" evidence="3">
    <location>
        <begin position="188"/>
        <end position="210"/>
    </location>
</feature>
<dbReference type="InterPro" id="IPR003961">
    <property type="entry name" value="FN3_dom"/>
</dbReference>
<keyword evidence="4" id="KW-0472">Membrane</keyword>